<organism evidence="15 16">
    <name type="scientific">Desulfosporosinus metallidurans</name>
    <dbReference type="NCBI Taxonomy" id="1888891"/>
    <lineage>
        <taxon>Bacteria</taxon>
        <taxon>Bacillati</taxon>
        <taxon>Bacillota</taxon>
        <taxon>Clostridia</taxon>
        <taxon>Eubacteriales</taxon>
        <taxon>Desulfitobacteriaceae</taxon>
        <taxon>Desulfosporosinus</taxon>
    </lineage>
</organism>
<comment type="subcellular location">
    <subcellularLocation>
        <location evidence="2">Cell membrane</location>
        <topology evidence="2">Multi-pass membrane protein</topology>
    </subcellularLocation>
</comment>
<dbReference type="Pfam" id="PF07694">
    <property type="entry name" value="5TM-5TMR_LYT"/>
    <property type="match status" value="1"/>
</dbReference>
<dbReference type="InterPro" id="IPR003594">
    <property type="entry name" value="HATPase_dom"/>
</dbReference>
<dbReference type="Pfam" id="PF13492">
    <property type="entry name" value="GAF_3"/>
    <property type="match status" value="1"/>
</dbReference>
<evidence type="ECO:0000256" key="11">
    <source>
        <dbReference type="ARBA" id="ARBA00023012"/>
    </source>
</evidence>
<keyword evidence="4" id="KW-1003">Cell membrane</keyword>
<evidence type="ECO:0000256" key="10">
    <source>
        <dbReference type="ARBA" id="ARBA00022989"/>
    </source>
</evidence>
<evidence type="ECO:0000256" key="9">
    <source>
        <dbReference type="ARBA" id="ARBA00022840"/>
    </source>
</evidence>
<dbReference type="InterPro" id="IPR005467">
    <property type="entry name" value="His_kinase_dom"/>
</dbReference>
<comment type="caution">
    <text evidence="15">The sequence shown here is derived from an EMBL/GenBank/DDBJ whole genome shotgun (WGS) entry which is preliminary data.</text>
</comment>
<evidence type="ECO:0000259" key="14">
    <source>
        <dbReference type="PROSITE" id="PS50109"/>
    </source>
</evidence>
<dbReference type="Proteomes" id="UP000186102">
    <property type="component" value="Unassembled WGS sequence"/>
</dbReference>
<dbReference type="PROSITE" id="PS50109">
    <property type="entry name" value="HIS_KIN"/>
    <property type="match status" value="1"/>
</dbReference>
<sequence>MFWKLFQDLALNISLIVTLAYLMTRTKLFRRMLLGKANTQEKLFLVFFFGCLGIAGTYSGVEIKGALANSRVIGVAVGGLLGGPLVGIAAGLLAGGHRALLGGFTALACGIATLVEGGIAGYAGRKFSGNLTWKRSLFIGMGIEVVQMLIILLLARPYAAAWDLVKDIGLPMIIMNGIGISIFVTVIHDSLEEEERIGAVQAQKALYIANLTLPILRLGLTKETAHRVAQIIYEQTDVAAVALTDREQILAHVGSGSDHHEAGHVIQTLATHQALDSGELKLAATRIEIGCADPSCPLFSALVVPLHFQQSIVGTLKIYRERARGISPVDWEFGAGLGMLFSTQLELATLESQAHLVNRAELKALQAQVNPHFLFNAINTVVSFCRTDPEKARHLLLQLGDFFRKNLKSAEKFVTLREECEHIRAYLAIEQARFSERLCVREEITDEALNWRLPGLTLQPLVENAIKHGIYPMSTPGEIVISAFVEEDILVVRIGDNGVGIPAETLTRILTGVEVSTSGLGIGLQNVAQRLLILYGKKAEFVIESREGKGTEVTLRIPPAAAAERLGFLE</sequence>
<dbReference type="Pfam" id="PF06580">
    <property type="entry name" value="His_kinase"/>
    <property type="match status" value="1"/>
</dbReference>
<dbReference type="EMBL" id="MLBF01000052">
    <property type="protein sequence ID" value="OLN27748.1"/>
    <property type="molecule type" value="Genomic_DNA"/>
</dbReference>
<name>A0A1Q8QKH4_9FIRM</name>
<dbReference type="GO" id="GO:0005524">
    <property type="term" value="F:ATP binding"/>
    <property type="evidence" value="ECO:0007669"/>
    <property type="project" value="UniProtKB-KW"/>
</dbReference>
<comment type="catalytic activity">
    <reaction evidence="1">
        <text>ATP + protein L-histidine = ADP + protein N-phospho-L-histidine.</text>
        <dbReference type="EC" id="2.7.13.3"/>
    </reaction>
</comment>
<proteinExistence type="predicted"/>
<evidence type="ECO:0000256" key="3">
    <source>
        <dbReference type="ARBA" id="ARBA00012438"/>
    </source>
</evidence>
<dbReference type="RefSeq" id="WP_083642884.1">
    <property type="nucleotide sequence ID" value="NZ_MLBF01000052.1"/>
</dbReference>
<dbReference type="InterPro" id="IPR010559">
    <property type="entry name" value="Sig_transdc_His_kin_internal"/>
</dbReference>
<dbReference type="STRING" id="1888891.DSOL_4388"/>
<keyword evidence="9" id="KW-0067">ATP-binding</keyword>
<evidence type="ECO:0000256" key="12">
    <source>
        <dbReference type="ARBA" id="ARBA00023136"/>
    </source>
</evidence>
<evidence type="ECO:0000313" key="16">
    <source>
        <dbReference type="Proteomes" id="UP000186102"/>
    </source>
</evidence>
<protein>
    <recommendedName>
        <fullName evidence="3">histidine kinase</fullName>
        <ecNumber evidence="3">2.7.13.3</ecNumber>
    </recommendedName>
</protein>
<dbReference type="AlphaFoldDB" id="A0A1Q8QKH4"/>
<dbReference type="GO" id="GO:0000155">
    <property type="term" value="F:phosphorelay sensor kinase activity"/>
    <property type="evidence" value="ECO:0007669"/>
    <property type="project" value="InterPro"/>
</dbReference>
<dbReference type="Gene3D" id="3.30.565.10">
    <property type="entry name" value="Histidine kinase-like ATPase, C-terminal domain"/>
    <property type="match status" value="1"/>
</dbReference>
<keyword evidence="6 13" id="KW-0812">Transmembrane</keyword>
<feature type="transmembrane region" description="Helical" evidence="13">
    <location>
        <begin position="6"/>
        <end position="23"/>
    </location>
</feature>
<gene>
    <name evidence="15" type="ORF">DSOL_4388</name>
</gene>
<keyword evidence="10 13" id="KW-1133">Transmembrane helix</keyword>
<keyword evidence="16" id="KW-1185">Reference proteome</keyword>
<feature type="transmembrane region" description="Helical" evidence="13">
    <location>
        <begin position="43"/>
        <end position="61"/>
    </location>
</feature>
<dbReference type="SMART" id="SM00387">
    <property type="entry name" value="HATPase_c"/>
    <property type="match status" value="1"/>
</dbReference>
<dbReference type="PRINTS" id="PR00344">
    <property type="entry name" value="BCTRLSENSOR"/>
</dbReference>
<feature type="transmembrane region" description="Helical" evidence="13">
    <location>
        <begin position="168"/>
        <end position="187"/>
    </location>
</feature>
<keyword evidence="12 13" id="KW-0472">Membrane</keyword>
<reference evidence="15 16" key="1">
    <citation type="submission" date="2016-09" db="EMBL/GenBank/DDBJ databases">
        <title>Complete genome of Desulfosporosinus sp. OL.</title>
        <authorList>
            <person name="Mardanov A."/>
            <person name="Beletsky A."/>
            <person name="Panova A."/>
            <person name="Karnachuk O."/>
            <person name="Ravin N."/>
        </authorList>
    </citation>
    <scope>NUCLEOTIDE SEQUENCE [LARGE SCALE GENOMIC DNA]</scope>
    <source>
        <strain evidence="15 16">OL</strain>
    </source>
</reference>
<dbReference type="GO" id="GO:0071555">
    <property type="term" value="P:cell wall organization"/>
    <property type="evidence" value="ECO:0007669"/>
    <property type="project" value="InterPro"/>
</dbReference>
<feature type="domain" description="Histidine kinase" evidence="14">
    <location>
        <begin position="458"/>
        <end position="561"/>
    </location>
</feature>
<dbReference type="Pfam" id="PF02518">
    <property type="entry name" value="HATPase_c"/>
    <property type="match status" value="1"/>
</dbReference>
<dbReference type="SUPFAM" id="SSF55781">
    <property type="entry name" value="GAF domain-like"/>
    <property type="match status" value="1"/>
</dbReference>
<dbReference type="InterPro" id="IPR036890">
    <property type="entry name" value="HATPase_C_sf"/>
</dbReference>
<keyword evidence="5" id="KW-0808">Transferase</keyword>
<evidence type="ECO:0000256" key="1">
    <source>
        <dbReference type="ARBA" id="ARBA00000085"/>
    </source>
</evidence>
<dbReference type="InterPro" id="IPR050640">
    <property type="entry name" value="Bact_2-comp_sensor_kinase"/>
</dbReference>
<evidence type="ECO:0000313" key="15">
    <source>
        <dbReference type="EMBL" id="OLN27748.1"/>
    </source>
</evidence>
<evidence type="ECO:0000256" key="13">
    <source>
        <dbReference type="SAM" id="Phobius"/>
    </source>
</evidence>
<evidence type="ECO:0000256" key="6">
    <source>
        <dbReference type="ARBA" id="ARBA00022692"/>
    </source>
</evidence>
<dbReference type="PANTHER" id="PTHR34220">
    <property type="entry name" value="SENSOR HISTIDINE KINASE YPDA"/>
    <property type="match status" value="1"/>
</dbReference>
<evidence type="ECO:0000256" key="7">
    <source>
        <dbReference type="ARBA" id="ARBA00022741"/>
    </source>
</evidence>
<keyword evidence="7" id="KW-0547">Nucleotide-binding</keyword>
<dbReference type="GO" id="GO:0005886">
    <property type="term" value="C:plasma membrane"/>
    <property type="evidence" value="ECO:0007669"/>
    <property type="project" value="UniProtKB-SubCell"/>
</dbReference>
<evidence type="ECO:0000256" key="8">
    <source>
        <dbReference type="ARBA" id="ARBA00022777"/>
    </source>
</evidence>
<dbReference type="InterPro" id="IPR011620">
    <property type="entry name" value="Sig_transdc_His_kinase_LytS_TM"/>
</dbReference>
<dbReference type="PANTHER" id="PTHR34220:SF7">
    <property type="entry name" value="SENSOR HISTIDINE KINASE YPDA"/>
    <property type="match status" value="1"/>
</dbReference>
<dbReference type="InterPro" id="IPR004358">
    <property type="entry name" value="Sig_transdc_His_kin-like_C"/>
</dbReference>
<evidence type="ECO:0000256" key="4">
    <source>
        <dbReference type="ARBA" id="ARBA00022475"/>
    </source>
</evidence>
<dbReference type="SMART" id="SM00065">
    <property type="entry name" value="GAF"/>
    <property type="match status" value="1"/>
</dbReference>
<dbReference type="InterPro" id="IPR003018">
    <property type="entry name" value="GAF"/>
</dbReference>
<accession>A0A1Q8QKH4</accession>
<evidence type="ECO:0000256" key="5">
    <source>
        <dbReference type="ARBA" id="ARBA00022679"/>
    </source>
</evidence>
<feature type="transmembrane region" description="Helical" evidence="13">
    <location>
        <begin position="136"/>
        <end position="156"/>
    </location>
</feature>
<keyword evidence="8 15" id="KW-0418">Kinase</keyword>
<dbReference type="OrthoDB" id="9809348at2"/>
<feature type="transmembrane region" description="Helical" evidence="13">
    <location>
        <begin position="73"/>
        <end position="93"/>
    </location>
</feature>
<dbReference type="SUPFAM" id="SSF55874">
    <property type="entry name" value="ATPase domain of HSP90 chaperone/DNA topoisomerase II/histidine kinase"/>
    <property type="match status" value="1"/>
</dbReference>
<feature type="transmembrane region" description="Helical" evidence="13">
    <location>
        <begin position="100"/>
        <end position="124"/>
    </location>
</feature>
<evidence type="ECO:0000256" key="2">
    <source>
        <dbReference type="ARBA" id="ARBA00004651"/>
    </source>
</evidence>
<keyword evidence="11" id="KW-0902">Two-component regulatory system</keyword>
<dbReference type="EC" id="2.7.13.3" evidence="3"/>